<dbReference type="Gene3D" id="1.10.260.40">
    <property type="entry name" value="lambda repressor-like DNA-binding domains"/>
    <property type="match status" value="1"/>
</dbReference>
<dbReference type="Proteomes" id="UP001519272">
    <property type="component" value="Unassembled WGS sequence"/>
</dbReference>
<dbReference type="EMBL" id="JAGGKG010000011">
    <property type="protein sequence ID" value="MBP1905870.1"/>
    <property type="molecule type" value="Genomic_DNA"/>
</dbReference>
<dbReference type="RefSeq" id="WP_210089488.1">
    <property type="nucleotide sequence ID" value="NZ_JAGGKG010000011.1"/>
</dbReference>
<feature type="domain" description="HTH cro/C1-type" evidence="1">
    <location>
        <begin position="11"/>
        <end position="65"/>
    </location>
</feature>
<dbReference type="InterPro" id="IPR010982">
    <property type="entry name" value="Lambda_DNA-bd_dom_sf"/>
</dbReference>
<dbReference type="SUPFAM" id="SSF47413">
    <property type="entry name" value="lambda repressor-like DNA-binding domains"/>
    <property type="match status" value="1"/>
</dbReference>
<keyword evidence="3" id="KW-1185">Reference proteome</keyword>
<name>A0ABS4FTG7_9BACL</name>
<protein>
    <submittedName>
        <fullName evidence="2">Transcriptional regulator with XRE-family HTH domain</fullName>
    </submittedName>
</protein>
<proteinExistence type="predicted"/>
<dbReference type="SMART" id="SM00530">
    <property type="entry name" value="HTH_XRE"/>
    <property type="match status" value="1"/>
</dbReference>
<accession>A0ABS4FTG7</accession>
<organism evidence="2 3">
    <name type="scientific">Paenibacillus turicensis</name>
    <dbReference type="NCBI Taxonomy" id="160487"/>
    <lineage>
        <taxon>Bacteria</taxon>
        <taxon>Bacillati</taxon>
        <taxon>Bacillota</taxon>
        <taxon>Bacilli</taxon>
        <taxon>Bacillales</taxon>
        <taxon>Paenibacillaceae</taxon>
        <taxon>Paenibacillus</taxon>
    </lineage>
</organism>
<evidence type="ECO:0000313" key="3">
    <source>
        <dbReference type="Proteomes" id="UP001519272"/>
    </source>
</evidence>
<sequence>MNSTTTVRTYIQEFLTNNQVSMNQFAELTGMNVGTISNIINGKRPIAVQYLDQIIKVIQCDAGYIYDIYVKECFEQESPDWRRLGPLLRRCAELDKLNYVEKIVKNMLDNLNYIPLLFDMAEELRLEDKKEAAIIIYECISESERAQHSERLALCQYRLFMLKLTEDQVNNLIVVTSFEPYVERLEEEYQLDAINEVINIHLSLRRWKRAGHHAATLLDKATKYYKMFGRSTQKRTTIKPLLFYILYAYLIQGDVYYQLGDYEKALKYVDMYENIDWVVHPLAEEEVVITQFSEWAEANRYLYQLMAGRVEILNDYVEYIGAREYEIFVGLYYIITAANKYDFNIDSILERFKDYLSLKKQKNRFEGINNYLTLDRYTDFSRELALYYFKKDKLIKGIHFLLESLASAIKINNENTIVKAMCLFEQYRTNASLQAEHRYKSLVMEVLKINEIKVG</sequence>
<dbReference type="CDD" id="cd00093">
    <property type="entry name" value="HTH_XRE"/>
    <property type="match status" value="1"/>
</dbReference>
<dbReference type="PROSITE" id="PS50943">
    <property type="entry name" value="HTH_CROC1"/>
    <property type="match status" value="1"/>
</dbReference>
<evidence type="ECO:0000313" key="2">
    <source>
        <dbReference type="EMBL" id="MBP1905870.1"/>
    </source>
</evidence>
<evidence type="ECO:0000259" key="1">
    <source>
        <dbReference type="PROSITE" id="PS50943"/>
    </source>
</evidence>
<dbReference type="InterPro" id="IPR001387">
    <property type="entry name" value="Cro/C1-type_HTH"/>
</dbReference>
<gene>
    <name evidence="2" type="ORF">J2Z32_002518</name>
</gene>
<dbReference type="Pfam" id="PF01381">
    <property type="entry name" value="HTH_3"/>
    <property type="match status" value="1"/>
</dbReference>
<reference evidence="2 3" key="1">
    <citation type="submission" date="2021-03" db="EMBL/GenBank/DDBJ databases">
        <title>Genomic Encyclopedia of Type Strains, Phase IV (KMG-IV): sequencing the most valuable type-strain genomes for metagenomic binning, comparative biology and taxonomic classification.</title>
        <authorList>
            <person name="Goeker M."/>
        </authorList>
    </citation>
    <scope>NUCLEOTIDE SEQUENCE [LARGE SCALE GENOMIC DNA]</scope>
    <source>
        <strain evidence="2 3">DSM 14349</strain>
    </source>
</reference>
<comment type="caution">
    <text evidence="2">The sequence shown here is derived from an EMBL/GenBank/DDBJ whole genome shotgun (WGS) entry which is preliminary data.</text>
</comment>